<dbReference type="OrthoDB" id="704021at2"/>
<dbReference type="EMBL" id="QXFI01000006">
    <property type="protein sequence ID" value="RIV47442.1"/>
    <property type="molecule type" value="Genomic_DNA"/>
</dbReference>
<feature type="domain" description="FecR protein" evidence="1">
    <location>
        <begin position="107"/>
        <end position="200"/>
    </location>
</feature>
<dbReference type="PANTHER" id="PTHR30273:SF2">
    <property type="entry name" value="PROTEIN FECR"/>
    <property type="match status" value="1"/>
</dbReference>
<dbReference type="GO" id="GO:0016989">
    <property type="term" value="F:sigma factor antagonist activity"/>
    <property type="evidence" value="ECO:0007669"/>
    <property type="project" value="TreeGrafter"/>
</dbReference>
<dbReference type="AlphaFoldDB" id="A0A3A1NM00"/>
<dbReference type="Gene3D" id="3.55.50.30">
    <property type="match status" value="1"/>
</dbReference>
<proteinExistence type="predicted"/>
<organism evidence="3 5">
    <name type="scientific">Flagellimonas pelagia</name>
    <dbReference type="NCBI Taxonomy" id="2306998"/>
    <lineage>
        <taxon>Bacteria</taxon>
        <taxon>Pseudomonadati</taxon>
        <taxon>Bacteroidota</taxon>
        <taxon>Flavobacteriia</taxon>
        <taxon>Flavobacteriales</taxon>
        <taxon>Flavobacteriaceae</taxon>
        <taxon>Flagellimonas</taxon>
    </lineage>
</organism>
<gene>
    <name evidence="3" type="ORF">D2V05_00670</name>
    <name evidence="4" type="ORF">FQ017_00660</name>
</gene>
<feature type="domain" description="Protein FecR C-terminal" evidence="2">
    <location>
        <begin position="243"/>
        <end position="312"/>
    </location>
</feature>
<evidence type="ECO:0000313" key="6">
    <source>
        <dbReference type="Proteomes" id="UP000321621"/>
    </source>
</evidence>
<reference evidence="4 6" key="2">
    <citation type="submission" date="2019-07" db="EMBL/GenBank/DDBJ databases">
        <title>Draft genome of two Muricauda strains isolated from deep sea.</title>
        <authorList>
            <person name="Sun C."/>
        </authorList>
    </citation>
    <scope>NUCLEOTIDE SEQUENCE [LARGE SCALE GENOMIC DNA]</scope>
    <source>
        <strain evidence="4 6">72</strain>
    </source>
</reference>
<dbReference type="Proteomes" id="UP000321621">
    <property type="component" value="Unassembled WGS sequence"/>
</dbReference>
<evidence type="ECO:0000313" key="3">
    <source>
        <dbReference type="EMBL" id="RIV47442.1"/>
    </source>
</evidence>
<dbReference type="InterPro" id="IPR012373">
    <property type="entry name" value="Ferrdict_sens_TM"/>
</dbReference>
<comment type="caution">
    <text evidence="3">The sequence shown here is derived from an EMBL/GenBank/DDBJ whole genome shotgun (WGS) entry which is preliminary data.</text>
</comment>
<dbReference type="PANTHER" id="PTHR30273">
    <property type="entry name" value="PERIPLASMIC SIGNAL SENSOR AND SIGMA FACTOR ACTIVATOR FECR-RELATED"/>
    <property type="match status" value="1"/>
</dbReference>
<dbReference type="Proteomes" id="UP000266691">
    <property type="component" value="Unassembled WGS sequence"/>
</dbReference>
<accession>A0A3A1NM00</accession>
<dbReference type="InterPro" id="IPR032508">
    <property type="entry name" value="FecR_C"/>
</dbReference>
<evidence type="ECO:0000313" key="5">
    <source>
        <dbReference type="Proteomes" id="UP000266691"/>
    </source>
</evidence>
<dbReference type="InterPro" id="IPR006860">
    <property type="entry name" value="FecR"/>
</dbReference>
<name>A0A3A1NM00_9FLAO</name>
<dbReference type="EMBL" id="VNWK01000006">
    <property type="protein sequence ID" value="TXK01274.1"/>
    <property type="molecule type" value="Genomic_DNA"/>
</dbReference>
<dbReference type="RefSeq" id="WP_119645710.1">
    <property type="nucleotide sequence ID" value="NZ_QXFI01000006.1"/>
</dbReference>
<evidence type="ECO:0000313" key="4">
    <source>
        <dbReference type="EMBL" id="TXK01274.1"/>
    </source>
</evidence>
<evidence type="ECO:0000259" key="2">
    <source>
        <dbReference type="Pfam" id="PF16344"/>
    </source>
</evidence>
<reference evidence="3 5" key="1">
    <citation type="submission" date="2018-08" db="EMBL/GenBank/DDBJ databases">
        <title>Proposal of Muricauda 72 sp.nov. and Muricauda NH166 sp.nov., isolated from seawater.</title>
        <authorList>
            <person name="Cheng H."/>
            <person name="Wu Y.-H."/>
            <person name="Guo L.-L."/>
            <person name="Xu X.-W."/>
        </authorList>
    </citation>
    <scope>NUCLEOTIDE SEQUENCE [LARGE SCALE GENOMIC DNA]</scope>
    <source>
        <strain evidence="3 5">72</strain>
    </source>
</reference>
<keyword evidence="6" id="KW-1185">Reference proteome</keyword>
<dbReference type="Pfam" id="PF04773">
    <property type="entry name" value="FecR"/>
    <property type="match status" value="1"/>
</dbReference>
<dbReference type="FunFam" id="2.60.120.1440:FF:000001">
    <property type="entry name" value="Putative anti-sigma factor"/>
    <property type="match status" value="1"/>
</dbReference>
<dbReference type="Gene3D" id="2.60.120.1440">
    <property type="match status" value="1"/>
</dbReference>
<evidence type="ECO:0000259" key="1">
    <source>
        <dbReference type="Pfam" id="PF04773"/>
    </source>
</evidence>
<dbReference type="Pfam" id="PF16344">
    <property type="entry name" value="FecR_C"/>
    <property type="match status" value="1"/>
</dbReference>
<sequence length="318" mass="35908">MTENEIKGLMEKYLNGTITKKEESLLEQFDGNLLSKNRKGIFKNERHKKRIAKQLSQNIVGPDKRISFLKWTRVAASLAVMASLGYLLYSKTETKEVEEPIVEIVRTTEWGQKLNLTLADGTQVRLNSGSTLKYPNRFEGDMRHVALIGEAFFDVAKNPDKPFVIESGEVRTTVLGTSFNVNTYPDNDQIAVTVATGKVKVASQESEIFLEPNEQGVFNTKTKSMTKERVDITTALNWKKGVIHFEDVPLSQVLETLEKWYGVSFVLDNQNAGNCHISASYDNELLSTVMESIVFAKKGLRYEFLEDHKILIKGKCTD</sequence>
<protein>
    <submittedName>
        <fullName evidence="3">DUF4974 domain-containing protein</fullName>
    </submittedName>
</protein>